<protein>
    <recommendedName>
        <fullName evidence="3">Thioesterase domain-containing protein</fullName>
    </recommendedName>
</protein>
<evidence type="ECO:0000313" key="4">
    <source>
        <dbReference type="EMBL" id="MBI0313058.1"/>
    </source>
</evidence>
<dbReference type="InterPro" id="IPR029058">
    <property type="entry name" value="AB_hydrolase_fold"/>
</dbReference>
<reference evidence="4 5" key="1">
    <citation type="submission" date="2020-12" db="EMBL/GenBank/DDBJ databases">
        <authorList>
            <person name="Kusuma A.B."/>
            <person name="Nouioui I."/>
            <person name="Goodfellow M."/>
        </authorList>
    </citation>
    <scope>NUCLEOTIDE SEQUENCE [LARGE SCALE GENOMIC DNA]</scope>
    <source>
        <strain evidence="4 5">DSM 41764</strain>
    </source>
</reference>
<dbReference type="InterPro" id="IPR012223">
    <property type="entry name" value="TEII"/>
</dbReference>
<comment type="caution">
    <text evidence="4">The sequence shown here is derived from an EMBL/GenBank/DDBJ whole genome shotgun (WGS) entry which is preliminary data.</text>
</comment>
<comment type="similarity">
    <text evidence="1">Belongs to the thioesterase family.</text>
</comment>
<organism evidence="4 5">
    <name type="scientific">Streptomyces javensis</name>
    <dbReference type="NCBI Taxonomy" id="114698"/>
    <lineage>
        <taxon>Bacteria</taxon>
        <taxon>Bacillati</taxon>
        <taxon>Actinomycetota</taxon>
        <taxon>Actinomycetes</taxon>
        <taxon>Kitasatosporales</taxon>
        <taxon>Streptomycetaceae</taxon>
        <taxon>Streptomyces</taxon>
        <taxon>Streptomyces violaceusniger group</taxon>
    </lineage>
</organism>
<evidence type="ECO:0000256" key="1">
    <source>
        <dbReference type="ARBA" id="ARBA00007169"/>
    </source>
</evidence>
<dbReference type="RefSeq" id="WP_198276253.1">
    <property type="nucleotide sequence ID" value="NZ_BAAAIF010000133.1"/>
</dbReference>
<keyword evidence="5" id="KW-1185">Reference proteome</keyword>
<feature type="domain" description="Thioesterase" evidence="3">
    <location>
        <begin position="59"/>
        <end position="134"/>
    </location>
</feature>
<dbReference type="InterPro" id="IPR001031">
    <property type="entry name" value="Thioesterase"/>
</dbReference>
<gene>
    <name evidence="4" type="ORF">JBF12_08640</name>
</gene>
<evidence type="ECO:0000259" key="3">
    <source>
        <dbReference type="Pfam" id="PF00975"/>
    </source>
</evidence>
<dbReference type="Pfam" id="PF00975">
    <property type="entry name" value="Thioesterase"/>
    <property type="match status" value="1"/>
</dbReference>
<accession>A0ABS0R7L7</accession>
<name>A0ABS0R7L7_9ACTN</name>
<feature type="region of interest" description="Disordered" evidence="2">
    <location>
        <begin position="26"/>
        <end position="61"/>
    </location>
</feature>
<dbReference type="SUPFAM" id="SSF53474">
    <property type="entry name" value="alpha/beta-Hydrolases"/>
    <property type="match status" value="1"/>
</dbReference>
<dbReference type="EMBL" id="JAEEAQ010000053">
    <property type="protein sequence ID" value="MBI0313058.1"/>
    <property type="molecule type" value="Genomic_DNA"/>
</dbReference>
<proteinExistence type="inferred from homology"/>
<feature type="compositionally biased region" description="Low complexity" evidence="2">
    <location>
        <begin position="41"/>
        <end position="61"/>
    </location>
</feature>
<sequence>MRIRAVIAGEAWSSRWMESRHRAVRAPSRGHLPVRRRSGRRAASGAAREPGARAAAGGRRTALPSLRADYQAAETYRCAPDAVVGCPVTVLTGDTDPETTLPEARAWEQHTTGTCTVRTFPGGHFFITAHVGAIDSPLRERFSQ</sequence>
<dbReference type="Proteomes" id="UP000638849">
    <property type="component" value="Unassembled WGS sequence"/>
</dbReference>
<evidence type="ECO:0000256" key="2">
    <source>
        <dbReference type="SAM" id="MobiDB-lite"/>
    </source>
</evidence>
<dbReference type="PANTHER" id="PTHR11487:SF0">
    <property type="entry name" value="S-ACYL FATTY ACID SYNTHASE THIOESTERASE, MEDIUM CHAIN"/>
    <property type="match status" value="1"/>
</dbReference>
<evidence type="ECO:0000313" key="5">
    <source>
        <dbReference type="Proteomes" id="UP000638849"/>
    </source>
</evidence>
<dbReference type="Gene3D" id="3.40.50.1820">
    <property type="entry name" value="alpha/beta hydrolase"/>
    <property type="match status" value="1"/>
</dbReference>
<dbReference type="PANTHER" id="PTHR11487">
    <property type="entry name" value="THIOESTERASE"/>
    <property type="match status" value="1"/>
</dbReference>